<feature type="compositionally biased region" description="Acidic residues" evidence="3">
    <location>
        <begin position="1538"/>
        <end position="1548"/>
    </location>
</feature>
<feature type="compositionally biased region" description="Polar residues" evidence="3">
    <location>
        <begin position="1185"/>
        <end position="1199"/>
    </location>
</feature>
<feature type="domain" description="ELYS-like" evidence="4">
    <location>
        <begin position="790"/>
        <end position="943"/>
    </location>
</feature>
<feature type="compositionally biased region" description="Acidic residues" evidence="3">
    <location>
        <begin position="1614"/>
        <end position="1632"/>
    </location>
</feature>
<dbReference type="InterPro" id="IPR052620">
    <property type="entry name" value="ELYS/MEL-28_NucAsmblyFactor"/>
</dbReference>
<feature type="compositionally biased region" description="Basic and acidic residues" evidence="3">
    <location>
        <begin position="1911"/>
        <end position="1922"/>
    </location>
</feature>
<evidence type="ECO:0000259" key="5">
    <source>
        <dbReference type="Pfam" id="PF16687"/>
    </source>
</evidence>
<feature type="compositionally biased region" description="Basic and acidic residues" evidence="3">
    <location>
        <begin position="1395"/>
        <end position="1406"/>
    </location>
</feature>
<feature type="domain" description="ELYS beta-propeller" evidence="5">
    <location>
        <begin position="54"/>
        <end position="520"/>
    </location>
</feature>
<feature type="compositionally biased region" description="Polar residues" evidence="3">
    <location>
        <begin position="1465"/>
        <end position="1477"/>
    </location>
</feature>
<feature type="compositionally biased region" description="Basic and acidic residues" evidence="3">
    <location>
        <begin position="1940"/>
        <end position="1949"/>
    </location>
</feature>
<accession>A0A8S3VFN2</accession>
<comment type="subcellular location">
    <subcellularLocation>
        <location evidence="1">Nucleus</location>
    </subcellularLocation>
</comment>
<feature type="region of interest" description="Disordered" evidence="3">
    <location>
        <begin position="1305"/>
        <end position="1415"/>
    </location>
</feature>
<feature type="compositionally biased region" description="Polar residues" evidence="3">
    <location>
        <begin position="2246"/>
        <end position="2271"/>
    </location>
</feature>
<dbReference type="InterPro" id="IPR025151">
    <property type="entry name" value="ELYS_dom"/>
</dbReference>
<evidence type="ECO:0000259" key="4">
    <source>
        <dbReference type="Pfam" id="PF13934"/>
    </source>
</evidence>
<evidence type="ECO:0000256" key="3">
    <source>
        <dbReference type="SAM" id="MobiDB-lite"/>
    </source>
</evidence>
<evidence type="ECO:0000313" key="7">
    <source>
        <dbReference type="Proteomes" id="UP000683360"/>
    </source>
</evidence>
<dbReference type="OrthoDB" id="20729at2759"/>
<feature type="compositionally biased region" description="Acidic residues" evidence="3">
    <location>
        <begin position="1671"/>
        <end position="1683"/>
    </location>
</feature>
<gene>
    <name evidence="6" type="ORF">MEDL_65181</name>
</gene>
<dbReference type="Pfam" id="PF13934">
    <property type="entry name" value="ELYS"/>
    <property type="match status" value="1"/>
</dbReference>
<dbReference type="PANTHER" id="PTHR21583">
    <property type="entry name" value="ELYS PROTEIN"/>
    <property type="match status" value="1"/>
</dbReference>
<proteinExistence type="predicted"/>
<keyword evidence="7" id="KW-1185">Reference proteome</keyword>
<feature type="compositionally biased region" description="Basic residues" evidence="3">
    <location>
        <begin position="1926"/>
        <end position="1939"/>
    </location>
</feature>
<feature type="compositionally biased region" description="Acidic residues" evidence="3">
    <location>
        <begin position="1230"/>
        <end position="1239"/>
    </location>
</feature>
<dbReference type="InterPro" id="IPR036322">
    <property type="entry name" value="WD40_repeat_dom_sf"/>
</dbReference>
<evidence type="ECO:0000256" key="1">
    <source>
        <dbReference type="ARBA" id="ARBA00004123"/>
    </source>
</evidence>
<feature type="compositionally biased region" description="Polar residues" evidence="3">
    <location>
        <begin position="2100"/>
        <end position="2115"/>
    </location>
</feature>
<evidence type="ECO:0000256" key="2">
    <source>
        <dbReference type="ARBA" id="ARBA00023242"/>
    </source>
</evidence>
<dbReference type="InterPro" id="IPR032040">
    <property type="entry name" value="ELYS-bb"/>
</dbReference>
<feature type="region of interest" description="Disordered" evidence="3">
    <location>
        <begin position="1582"/>
        <end position="2333"/>
    </location>
</feature>
<feature type="compositionally biased region" description="Low complexity" evidence="3">
    <location>
        <begin position="2116"/>
        <end position="2134"/>
    </location>
</feature>
<name>A0A8S3VFN2_MYTED</name>
<feature type="compositionally biased region" description="Basic and acidic residues" evidence="3">
    <location>
        <begin position="1244"/>
        <end position="1266"/>
    </location>
</feature>
<evidence type="ECO:0000313" key="6">
    <source>
        <dbReference type="EMBL" id="CAG2253663.1"/>
    </source>
</evidence>
<reference evidence="6" key="1">
    <citation type="submission" date="2021-03" db="EMBL/GenBank/DDBJ databases">
        <authorList>
            <person name="Bekaert M."/>
        </authorList>
    </citation>
    <scope>NUCLEOTIDE SEQUENCE</scope>
</reference>
<dbReference type="SUPFAM" id="SSF50978">
    <property type="entry name" value="WD40 repeat-like"/>
    <property type="match status" value="1"/>
</dbReference>
<dbReference type="EMBL" id="CAJPWZ010003159">
    <property type="protein sequence ID" value="CAG2253663.1"/>
    <property type="molecule type" value="Genomic_DNA"/>
</dbReference>
<feature type="compositionally biased region" description="Basic and acidic residues" evidence="3">
    <location>
        <begin position="1215"/>
        <end position="1224"/>
    </location>
</feature>
<sequence>MGFCVGYFTALEGSTCQYNRNRMRPGVTPHHISPLLPFHHGVTDYDVGGFSGVSRDGKFLWLVRGPVIEVLDSTSRRRLAAWAFGVTIKDTHSYITCVKEYCYSNTPKLLVGVCNAQQTSMLGVLDLQSSRLSKVIEIPHKINSVEVVTNVGGDFIPMWALNDQLRLFDGIIAVGTISGIVYLIDMCMDENIHSDEVMPSKLQYITPRSRDTADRRRQAIAKRNHLCLVLDEESHGNLFKYRRCDGTELKSFNPSDVIVTCLKYIPQIGTLVVGFSFGSYQLWKLNVPVLEYSSRVEEDSGSVLHVAYQEPENDPKNFCYLWIIRGCDTEDEETISSAALYQLAYNKKTWYSNYGAFYEELTSVSLRFDLEMTANLFNGASNTTVSSRAITGYTLEDPNYKPPAKLQEEESFEESVHGPDLSRCLFVWESTESSQKTYQMAVFDMNRWGVGGNLATCSYLSIHSLDEAVGNSAHDELLAVHILTNSLSKFINTSPLPPEQHFYPASLAFDALLIMESGLIKCQFLGTQRQVLASMEKIGPSVLLNCKEQYNLCILMGLLPRPLDVSSHNPTTAQMREQLLTMALEYNMLPFLNRCIQDWSPGEYVHHGCTLKFVLDWSWSRVVHIKNTIDNTCSPLYDWSVVNLDTRSMLTLHHAYQKLSHLAAIFRHLLNQGLSTTEQGFIQLQSKLSVVLYISQHLKVVMWFVRAGLLPEHDELDEHLLPGQYSYPAANLVQAFEHRRQELQKLHHDIGETDLLLIDGMVNNMGPAVSDLWMKEGGSGLYPPPSLHFSQKICKFTKSQCIPISVVKLVQGFWLLDHKDFEESMVVMLDPLVTRSLGDWQHYRIIRSLLYQGDCKMALRYITYKQSPLSSPEEVKIKLTVLLANGLTAEALEYQRTYRDEDNMEDMLQHLFQGCQQTKTMDQLLQLPLTQNEERQLIRYLTDSKEPHSLELLVLHYLQRARYVEAIQLNEKLKHAVIFEPASKARERASARNAMVDGFLSVLSAVQRKMVFDNQSLPKKKTAKLREVKKPKPLSTTVTKNSHAKIVSRSNLFLEILERVQEVKFEDEAETNDQEESKVGPFVCTPVTPRSRSFFGHKQPVVYMAHQESTQTSSPWQPSVQAAVTPYNLSKMMSPVSTKRKSKICGADALSMLQTPVPQRKSLSRSRTSSSVPATPQSILKVRQFISNKSPQISPSDISRSPKHKSTLDILQRPPLHETERPNTSHEQPSLEEDTETDDSVMIVDKDITFNYSKKSEAEGEAKDSSTEEVDERPNFLEQPPAPPAQVTSLKKSVLLTSPVKLKNSPLKTTAAPRSPTVKLTKSPAREMMLPKFEFPDEEFPERERSPRVKFAEMDGGNSQPIETDIQSSEPIEIDDTDEEDVNTNNEKAVSFGGVEEHRDSIHEIDDSLSSDEDLDDKINEIENRITDLAQEEDLEEYVIEDRELKPQRLFQKKNRSVSIKFVTPDSSSGLKESIQISDESVSDDVTSSEKEETHISYDENVPLVLSSFEKEEDSSVSGGEAKVTTSGEDENLHLELSDEDDVMDVDDGQIRSSMKVSGHSESEAALINVYSSFVDSLSKDALESEDNKDEDGNQLQATGTDEKEKDTLPDGDQLNDEDATDIDNAEEEIDSDSLGQDNKEPVSVGDSELPPLIEIEESCFDEKRLSTLLENEDNEENSDDGVLDGKKSTYKSSLPHKPRTRSDSLSEEPELRRSSRRLSSMSTVEEAVLPVSKSPGRKKKVEVHSLVESSESELRRSSRRLSSMSTVEEAETILPVSKSPGRKKKEVIKEPPKSPGRRKSVLNTESELIESDTVIKSPARRGRKSAQDEEAHSKSPSRRQSLRIADSVQLETAKSPSRRKGTKKAEEENLEQGVSDEKDLEIVQSPSRRSTKTVNYKGMTSPSNRRNKSKSPEHSKIEKSVSKSPGRKNSKSPGRRKSILKDVDKIEENESTVPKSPGRRKSILKADSESNMETSESSVSKSPGRRKSILKGVDEAEESKSPVPKSPGRRKSILKGVEESESSVQKSPGRRKSILKDGDESNNILKSPGRGRKKGTKIVDEDNADSETLVSENDTNTEDNDKINVKKSPGRRKKKTDSFTEVKSPSRRSVASRQLSAVSDESLSSRRSLRSQSPMLEDEDEIPTEVIDQEEQIQSKKSTVTPTRGRRGRKSTTPSRGSKRNEDKTETSDLSETESVEVPPVFSFSNPMEVDLPTEDFTKVKEASEVQSFIFSPPAPPRTRKSSFQEDTSQLAAQEQSILLPSTSREQTPIRSREGTPVKSVSKRGRRRKGSSDSDVSIPLSIPEEPPGTATEETDVQSESEPPVKKEKKTRRKKKLLNYDEVNLISPIKEEEGETEAERPLTRQRLRRTQEMPILTLRGSKATGALPRKKHGHSTSWATEAEIIAASETYNVDFFIKTKIGLIAEWNQFSRNKHCNHGMPYITILHENNHFSLVKNIPRPCSCNPVIKPNLAKETNSKSTDKSEESIDTFNKQNRDPKCEVINKSSKELTSAQKTLLSKGFKFVPTRRKVDMGKLIADLKIWERRMRLREHFFEENKEKENYQNEYTKFKKSSTFTPSPGKERWLDEYIQTVKDEILSRLSRKFKMNITIEEEKAMRELLYDTSIVIRPSDKSSGVVIMNTEDYKLEVEKELDNNDTYKAIDKDLTQKNENKVKKLIENLCKREIIDKDMKKYLFPKGTCPGKVQANPKLHKKNHPVRTIINGRNHPTEKIAEIVENELSENVRNLPTYIKDTTDFLNKLNAIQQPLPDNAIMFCLDVTKLYPSVPRKEAREACKSALENRTNTSIPTEDVLKMMDLVIENNNFSFNGKHFLQTEGTAIGSHLGMNYACTYLGQWEENLFQNSNLQPFSYWRYVDDIWGIWEHVSVLYKDLQGGFTIEHRREHLFS</sequence>
<feature type="compositionally biased region" description="Polar residues" evidence="3">
    <location>
        <begin position="1357"/>
        <end position="1370"/>
    </location>
</feature>
<feature type="compositionally biased region" description="Acidic residues" evidence="3">
    <location>
        <begin position="2137"/>
        <end position="2152"/>
    </location>
</feature>
<keyword evidence="2" id="KW-0539">Nucleus</keyword>
<feature type="compositionally biased region" description="Polar residues" evidence="3">
    <location>
        <begin position="1970"/>
        <end position="1982"/>
    </location>
</feature>
<comment type="caution">
    <text evidence="6">The sequence shown here is derived from an EMBL/GenBank/DDBJ whole genome shotgun (WGS) entry which is preliminary data.</text>
</comment>
<dbReference type="PANTHER" id="PTHR21583:SF8">
    <property type="entry name" value="PROTEIN ELYS"/>
    <property type="match status" value="1"/>
</dbReference>
<dbReference type="Pfam" id="PF16687">
    <property type="entry name" value="ELYS-bb"/>
    <property type="match status" value="1"/>
</dbReference>
<organism evidence="6 7">
    <name type="scientific">Mytilus edulis</name>
    <name type="common">Blue mussel</name>
    <dbReference type="NCBI Taxonomy" id="6550"/>
    <lineage>
        <taxon>Eukaryota</taxon>
        <taxon>Metazoa</taxon>
        <taxon>Spiralia</taxon>
        <taxon>Lophotrochozoa</taxon>
        <taxon>Mollusca</taxon>
        <taxon>Bivalvia</taxon>
        <taxon>Autobranchia</taxon>
        <taxon>Pteriomorphia</taxon>
        <taxon>Mytilida</taxon>
        <taxon>Mytiloidea</taxon>
        <taxon>Mytilidae</taxon>
        <taxon>Mytilinae</taxon>
        <taxon>Mytilus</taxon>
    </lineage>
</organism>
<feature type="compositionally biased region" description="Basic and acidic residues" evidence="3">
    <location>
        <begin position="1342"/>
        <end position="1353"/>
    </location>
</feature>
<feature type="region of interest" description="Disordered" evidence="3">
    <location>
        <begin position="1151"/>
        <end position="1291"/>
    </location>
</feature>
<dbReference type="GO" id="GO:0005634">
    <property type="term" value="C:nucleus"/>
    <property type="evidence" value="ECO:0007669"/>
    <property type="project" value="UniProtKB-SubCell"/>
</dbReference>
<feature type="compositionally biased region" description="Polar residues" evidence="3">
    <location>
        <begin position="1885"/>
        <end position="1905"/>
    </location>
</feature>
<feature type="region of interest" description="Disordered" evidence="3">
    <location>
        <begin position="1462"/>
        <end position="1563"/>
    </location>
</feature>
<dbReference type="Proteomes" id="UP000683360">
    <property type="component" value="Unassembled WGS sequence"/>
</dbReference>
<feature type="compositionally biased region" description="Basic and acidic residues" evidence="3">
    <location>
        <begin position="1701"/>
        <end position="1714"/>
    </location>
</feature>
<evidence type="ECO:0008006" key="8">
    <source>
        <dbReference type="Google" id="ProtNLM"/>
    </source>
</evidence>
<protein>
    <recommendedName>
        <fullName evidence="8">Protein ELYS</fullName>
    </recommendedName>
</protein>
<feature type="compositionally biased region" description="Acidic residues" evidence="3">
    <location>
        <begin position="1372"/>
        <end position="1382"/>
    </location>
</feature>
<feature type="compositionally biased region" description="Basic and acidic residues" evidence="3">
    <location>
        <begin position="1488"/>
        <end position="1498"/>
    </location>
</feature>